<reference evidence="4" key="1">
    <citation type="journal article" date="2019" name="Int. J. Syst. Evol. Microbiol.">
        <title>The Global Catalogue of Microorganisms (GCM) 10K type strain sequencing project: providing services to taxonomists for standard genome sequencing and annotation.</title>
        <authorList>
            <consortium name="The Broad Institute Genomics Platform"/>
            <consortium name="The Broad Institute Genome Sequencing Center for Infectious Disease"/>
            <person name="Wu L."/>
            <person name="Ma J."/>
        </authorList>
    </citation>
    <scope>NUCLEOTIDE SEQUENCE [LARGE SCALE GENOMIC DNA]</scope>
    <source>
        <strain evidence="4">JCM 17919</strain>
    </source>
</reference>
<keyword evidence="1" id="KW-0812">Transmembrane</keyword>
<evidence type="ECO:0000313" key="4">
    <source>
        <dbReference type="Proteomes" id="UP001501725"/>
    </source>
</evidence>
<feature type="transmembrane region" description="Helical" evidence="1">
    <location>
        <begin position="309"/>
        <end position="325"/>
    </location>
</feature>
<protein>
    <submittedName>
        <fullName evidence="3">Glycosyltransferase family 2 protein</fullName>
    </submittedName>
</protein>
<dbReference type="InterPro" id="IPR001173">
    <property type="entry name" value="Glyco_trans_2-like"/>
</dbReference>
<dbReference type="Proteomes" id="UP001501725">
    <property type="component" value="Unassembled WGS sequence"/>
</dbReference>
<keyword evidence="1" id="KW-1133">Transmembrane helix</keyword>
<dbReference type="SUPFAM" id="SSF53448">
    <property type="entry name" value="Nucleotide-diphospho-sugar transferases"/>
    <property type="match status" value="1"/>
</dbReference>
<keyword evidence="1" id="KW-0472">Membrane</keyword>
<gene>
    <name evidence="3" type="ORF">GCM10023184_03420</name>
</gene>
<evidence type="ECO:0000259" key="2">
    <source>
        <dbReference type="Pfam" id="PF00535"/>
    </source>
</evidence>
<dbReference type="PANTHER" id="PTHR43646">
    <property type="entry name" value="GLYCOSYLTRANSFERASE"/>
    <property type="match status" value="1"/>
</dbReference>
<feature type="transmembrane region" description="Helical" evidence="1">
    <location>
        <begin position="337"/>
        <end position="355"/>
    </location>
</feature>
<comment type="caution">
    <text evidence="3">The sequence shown here is derived from an EMBL/GenBank/DDBJ whole genome shotgun (WGS) entry which is preliminary data.</text>
</comment>
<feature type="transmembrane region" description="Helical" evidence="1">
    <location>
        <begin position="278"/>
        <end position="303"/>
    </location>
</feature>
<feature type="domain" description="Glycosyltransferase 2-like" evidence="2">
    <location>
        <begin position="44"/>
        <end position="214"/>
    </location>
</feature>
<evidence type="ECO:0000313" key="3">
    <source>
        <dbReference type="EMBL" id="GAA4318895.1"/>
    </source>
</evidence>
<dbReference type="RefSeq" id="WP_345252881.1">
    <property type="nucleotide sequence ID" value="NZ_BAABGY010000001.1"/>
</dbReference>
<name>A0ABP8G839_9BACT</name>
<accession>A0ABP8G839</accession>
<sequence>MLFYYGILAALFWTGLAVALTYYRRRIPFLADVAPEPGTEAVALIIAIRNEEADLPGALDTLVRLRYPNLRILLVNDRSTDGTGAILADYAQRYPQLQVRTIAELPAGWLGKNHALYEGYRASSEEWILFADADIQFAPDTLLQALTWSRRHRLDHLTLLPYVRSRSEALNALLSTFATMLEMRQRPWAVRDPKSSATIGVGAFNLVRRSAYERAGTHKALALRPDDDLQLGARIKASGGRCDALYGRGAIALEWYDSVGAFVDGLMKNMFSVYNYRLPLLLVAGVLPTLLFLVLPLPLLVLFGGPREWILAALVLLGQLGAVGTGRGKYSRLGHGLLVPAAGAVLVWVMLRAAVTNLAQGGIWWRGHFYPLSELRADKGEKNW</sequence>
<evidence type="ECO:0000256" key="1">
    <source>
        <dbReference type="SAM" id="Phobius"/>
    </source>
</evidence>
<organism evidence="3 4">
    <name type="scientific">Flaviaesturariibacter amylovorans</name>
    <dbReference type="NCBI Taxonomy" id="1084520"/>
    <lineage>
        <taxon>Bacteria</taxon>
        <taxon>Pseudomonadati</taxon>
        <taxon>Bacteroidota</taxon>
        <taxon>Chitinophagia</taxon>
        <taxon>Chitinophagales</taxon>
        <taxon>Chitinophagaceae</taxon>
        <taxon>Flaviaestuariibacter</taxon>
    </lineage>
</organism>
<proteinExistence type="predicted"/>
<dbReference type="EMBL" id="BAABGY010000001">
    <property type="protein sequence ID" value="GAA4318895.1"/>
    <property type="molecule type" value="Genomic_DNA"/>
</dbReference>
<dbReference type="InterPro" id="IPR029044">
    <property type="entry name" value="Nucleotide-diphossugar_trans"/>
</dbReference>
<feature type="transmembrane region" description="Helical" evidence="1">
    <location>
        <begin position="6"/>
        <end position="23"/>
    </location>
</feature>
<keyword evidence="4" id="KW-1185">Reference proteome</keyword>
<dbReference type="Gene3D" id="3.90.550.10">
    <property type="entry name" value="Spore Coat Polysaccharide Biosynthesis Protein SpsA, Chain A"/>
    <property type="match status" value="1"/>
</dbReference>
<dbReference type="Pfam" id="PF00535">
    <property type="entry name" value="Glycos_transf_2"/>
    <property type="match status" value="1"/>
</dbReference>
<dbReference type="PANTHER" id="PTHR43646:SF3">
    <property type="entry name" value="SLR1566 PROTEIN"/>
    <property type="match status" value="1"/>
</dbReference>